<protein>
    <submittedName>
        <fullName evidence="2">Uncharacterized protein</fullName>
    </submittedName>
</protein>
<accession>A0A1D1VDB5</accession>
<dbReference type="EMBL" id="BDGG01000003">
    <property type="protein sequence ID" value="GAU96863.1"/>
    <property type="molecule type" value="Genomic_DNA"/>
</dbReference>
<proteinExistence type="predicted"/>
<evidence type="ECO:0000256" key="1">
    <source>
        <dbReference type="SAM" id="MobiDB-lite"/>
    </source>
</evidence>
<dbReference type="AlphaFoldDB" id="A0A1D1VDB5"/>
<gene>
    <name evidence="2" type="primary">RvY_08238</name>
    <name evidence="2" type="synonym">RvY_08238.2</name>
    <name evidence="2" type="ORF">RvY_08238-2</name>
</gene>
<organism evidence="2 3">
    <name type="scientific">Ramazzottius varieornatus</name>
    <name type="common">Water bear</name>
    <name type="synonym">Tardigrade</name>
    <dbReference type="NCBI Taxonomy" id="947166"/>
    <lineage>
        <taxon>Eukaryota</taxon>
        <taxon>Metazoa</taxon>
        <taxon>Ecdysozoa</taxon>
        <taxon>Tardigrada</taxon>
        <taxon>Eutardigrada</taxon>
        <taxon>Parachela</taxon>
        <taxon>Hypsibioidea</taxon>
        <taxon>Ramazzottiidae</taxon>
        <taxon>Ramazzottius</taxon>
    </lineage>
</organism>
<feature type="region of interest" description="Disordered" evidence="1">
    <location>
        <begin position="72"/>
        <end position="132"/>
    </location>
</feature>
<keyword evidence="3" id="KW-1185">Reference proteome</keyword>
<dbReference type="Proteomes" id="UP000186922">
    <property type="component" value="Unassembled WGS sequence"/>
</dbReference>
<comment type="caution">
    <text evidence="2">The sequence shown here is derived from an EMBL/GenBank/DDBJ whole genome shotgun (WGS) entry which is preliminary data.</text>
</comment>
<feature type="compositionally biased region" description="Low complexity" evidence="1">
    <location>
        <begin position="76"/>
        <end position="88"/>
    </location>
</feature>
<name>A0A1D1VDB5_RAMVA</name>
<evidence type="ECO:0000313" key="3">
    <source>
        <dbReference type="Proteomes" id="UP000186922"/>
    </source>
</evidence>
<reference evidence="2 3" key="1">
    <citation type="journal article" date="2016" name="Nat. Commun.">
        <title>Extremotolerant tardigrade genome and improved radiotolerance of human cultured cells by tardigrade-unique protein.</title>
        <authorList>
            <person name="Hashimoto T."/>
            <person name="Horikawa D.D."/>
            <person name="Saito Y."/>
            <person name="Kuwahara H."/>
            <person name="Kozuka-Hata H."/>
            <person name="Shin-I T."/>
            <person name="Minakuchi Y."/>
            <person name="Ohishi K."/>
            <person name="Motoyama A."/>
            <person name="Aizu T."/>
            <person name="Enomoto A."/>
            <person name="Kondo K."/>
            <person name="Tanaka S."/>
            <person name="Hara Y."/>
            <person name="Koshikawa S."/>
            <person name="Sagara H."/>
            <person name="Miura T."/>
            <person name="Yokobori S."/>
            <person name="Miyagawa K."/>
            <person name="Suzuki Y."/>
            <person name="Kubo T."/>
            <person name="Oyama M."/>
            <person name="Kohara Y."/>
            <person name="Fujiyama A."/>
            <person name="Arakawa K."/>
            <person name="Katayama T."/>
            <person name="Toyoda A."/>
            <person name="Kunieda T."/>
        </authorList>
    </citation>
    <scope>NUCLEOTIDE SEQUENCE [LARGE SCALE GENOMIC DNA]</scope>
    <source>
        <strain evidence="2 3">YOKOZUNA-1</strain>
    </source>
</reference>
<evidence type="ECO:0000313" key="2">
    <source>
        <dbReference type="EMBL" id="GAU96863.1"/>
    </source>
</evidence>
<sequence>MEQRIDVQEPSFLPKIWSTSTLSSVERTSRIPSSTNLRLSRSSTAPSIVILLFSRFVRPSLPGLQIAALAGQNEASNSGPSQGSGSQNLNDEPVSVQNLMNSQQSGHPRGSGQQRCFNGGNRGGNSNGSSIVYLSGGGNGNRGYNHGGYTDGQGYRQDFVFCLQFVLFVCHCIRLPGYDLDQFFDNISCDAIEEEHQKSKQAT</sequence>
<feature type="compositionally biased region" description="Polar residues" evidence="1">
    <location>
        <begin position="95"/>
        <end position="116"/>
    </location>
</feature>